<comment type="similarity">
    <text evidence="2 7">Belongs to the cytochrome P450 family.</text>
</comment>
<evidence type="ECO:0000256" key="8">
    <source>
        <dbReference type="SAM" id="MobiDB-lite"/>
    </source>
</evidence>
<gene>
    <name evidence="9" type="ORF">BDV95DRAFT_581596</name>
</gene>
<keyword evidence="7" id="KW-0560">Oxidoreductase</keyword>
<dbReference type="Proteomes" id="UP000481861">
    <property type="component" value="Unassembled WGS sequence"/>
</dbReference>
<proteinExistence type="inferred from homology"/>
<dbReference type="PANTHER" id="PTHR24304">
    <property type="entry name" value="CYTOCHROME P450 FAMILY 7"/>
    <property type="match status" value="1"/>
</dbReference>
<dbReference type="OrthoDB" id="1470350at2759"/>
<dbReference type="GO" id="GO:0005506">
    <property type="term" value="F:iron ion binding"/>
    <property type="evidence" value="ECO:0007669"/>
    <property type="project" value="InterPro"/>
</dbReference>
<evidence type="ECO:0000256" key="1">
    <source>
        <dbReference type="ARBA" id="ARBA00001971"/>
    </source>
</evidence>
<dbReference type="InterPro" id="IPR017972">
    <property type="entry name" value="Cyt_P450_CS"/>
</dbReference>
<dbReference type="GO" id="GO:0020037">
    <property type="term" value="F:heme binding"/>
    <property type="evidence" value="ECO:0007669"/>
    <property type="project" value="InterPro"/>
</dbReference>
<dbReference type="InterPro" id="IPR001128">
    <property type="entry name" value="Cyt_P450"/>
</dbReference>
<dbReference type="EMBL" id="JAADJZ010000022">
    <property type="protein sequence ID" value="KAF2867711.1"/>
    <property type="molecule type" value="Genomic_DNA"/>
</dbReference>
<keyword evidence="10" id="KW-1185">Reference proteome</keyword>
<name>A0A7C8I4D4_9PLEO</name>
<evidence type="ECO:0000256" key="6">
    <source>
        <dbReference type="PIRSR" id="PIRSR602403-1"/>
    </source>
</evidence>
<dbReference type="GO" id="GO:0008395">
    <property type="term" value="F:steroid hydroxylase activity"/>
    <property type="evidence" value="ECO:0007669"/>
    <property type="project" value="TreeGrafter"/>
</dbReference>
<dbReference type="InterPro" id="IPR050529">
    <property type="entry name" value="CYP450_sterol_14alpha_dmase"/>
</dbReference>
<evidence type="ECO:0000256" key="4">
    <source>
        <dbReference type="ARBA" id="ARBA00022723"/>
    </source>
</evidence>
<feature type="binding site" description="axial binding residue" evidence="6">
    <location>
        <position position="454"/>
    </location>
    <ligand>
        <name>heme</name>
        <dbReference type="ChEBI" id="CHEBI:30413"/>
    </ligand>
    <ligandPart>
        <name>Fe</name>
        <dbReference type="ChEBI" id="CHEBI:18248"/>
    </ligandPart>
</feature>
<keyword evidence="4 6" id="KW-0479">Metal-binding</keyword>
<dbReference type="PRINTS" id="PR00465">
    <property type="entry name" value="EP450IV"/>
</dbReference>
<dbReference type="InterPro" id="IPR036396">
    <property type="entry name" value="Cyt_P450_sf"/>
</dbReference>
<dbReference type="Pfam" id="PF00067">
    <property type="entry name" value="p450"/>
    <property type="match status" value="1"/>
</dbReference>
<evidence type="ECO:0000313" key="10">
    <source>
        <dbReference type="Proteomes" id="UP000481861"/>
    </source>
</evidence>
<comment type="cofactor">
    <cofactor evidence="1 6">
        <name>heme</name>
        <dbReference type="ChEBI" id="CHEBI:30413"/>
    </cofactor>
</comment>
<dbReference type="CDD" id="cd11040">
    <property type="entry name" value="CYP7_CYP8-like"/>
    <property type="match status" value="1"/>
</dbReference>
<comment type="caution">
    <text evidence="9">The sequence shown here is derived from an EMBL/GenBank/DDBJ whole genome shotgun (WGS) entry which is preliminary data.</text>
</comment>
<protein>
    <submittedName>
        <fullName evidence="9">Cytochrome P450</fullName>
    </submittedName>
</protein>
<reference evidence="9 10" key="1">
    <citation type="submission" date="2020-01" db="EMBL/GenBank/DDBJ databases">
        <authorList>
            <consortium name="DOE Joint Genome Institute"/>
            <person name="Haridas S."/>
            <person name="Albert R."/>
            <person name="Binder M."/>
            <person name="Bloem J."/>
            <person name="Labutti K."/>
            <person name="Salamov A."/>
            <person name="Andreopoulos B."/>
            <person name="Baker S.E."/>
            <person name="Barry K."/>
            <person name="Bills G."/>
            <person name="Bluhm B.H."/>
            <person name="Cannon C."/>
            <person name="Castanera R."/>
            <person name="Culley D.E."/>
            <person name="Daum C."/>
            <person name="Ezra D."/>
            <person name="Gonzalez J.B."/>
            <person name="Henrissat B."/>
            <person name="Kuo A."/>
            <person name="Liang C."/>
            <person name="Lipzen A."/>
            <person name="Lutzoni F."/>
            <person name="Magnuson J."/>
            <person name="Mondo S."/>
            <person name="Nolan M."/>
            <person name="Ohm R."/>
            <person name="Pangilinan J."/>
            <person name="Park H.-J.H."/>
            <person name="Ramirez L."/>
            <person name="Alfaro M."/>
            <person name="Sun H."/>
            <person name="Tritt A."/>
            <person name="Yoshinaga Y."/>
            <person name="Zwiers L.-H.L."/>
            <person name="Turgeon B.G."/>
            <person name="Goodwin S.B."/>
            <person name="Spatafora J.W."/>
            <person name="Crous P.W."/>
            <person name="Grigoriev I.V."/>
        </authorList>
    </citation>
    <scope>NUCLEOTIDE SEQUENCE [LARGE SCALE GENOMIC DNA]</scope>
    <source>
        <strain evidence="9 10">CBS 611.86</strain>
    </source>
</reference>
<organism evidence="9 10">
    <name type="scientific">Massariosphaeria phaeospora</name>
    <dbReference type="NCBI Taxonomy" id="100035"/>
    <lineage>
        <taxon>Eukaryota</taxon>
        <taxon>Fungi</taxon>
        <taxon>Dikarya</taxon>
        <taxon>Ascomycota</taxon>
        <taxon>Pezizomycotina</taxon>
        <taxon>Dothideomycetes</taxon>
        <taxon>Pleosporomycetidae</taxon>
        <taxon>Pleosporales</taxon>
        <taxon>Pleosporales incertae sedis</taxon>
        <taxon>Massariosphaeria</taxon>
    </lineage>
</organism>
<evidence type="ECO:0000256" key="2">
    <source>
        <dbReference type="ARBA" id="ARBA00010617"/>
    </source>
</evidence>
<keyword evidence="3 6" id="KW-0349">Heme</keyword>
<dbReference type="PROSITE" id="PS00086">
    <property type="entry name" value="CYTOCHROME_P450"/>
    <property type="match status" value="1"/>
</dbReference>
<keyword evidence="7" id="KW-0503">Monooxygenase</keyword>
<feature type="region of interest" description="Disordered" evidence="8">
    <location>
        <begin position="491"/>
        <end position="525"/>
    </location>
</feature>
<dbReference type="AlphaFoldDB" id="A0A7C8I4D4"/>
<evidence type="ECO:0000256" key="3">
    <source>
        <dbReference type="ARBA" id="ARBA00022617"/>
    </source>
</evidence>
<dbReference type="Gene3D" id="1.10.630.10">
    <property type="entry name" value="Cytochrome P450"/>
    <property type="match status" value="1"/>
</dbReference>
<evidence type="ECO:0000256" key="7">
    <source>
        <dbReference type="RuleBase" id="RU000461"/>
    </source>
</evidence>
<evidence type="ECO:0000313" key="9">
    <source>
        <dbReference type="EMBL" id="KAF2867711.1"/>
    </source>
</evidence>
<accession>A0A7C8I4D4</accession>
<evidence type="ECO:0000256" key="5">
    <source>
        <dbReference type="ARBA" id="ARBA00023004"/>
    </source>
</evidence>
<dbReference type="SUPFAM" id="SSF48264">
    <property type="entry name" value="Cytochrome P450"/>
    <property type="match status" value="1"/>
</dbReference>
<dbReference type="PANTHER" id="PTHR24304:SF2">
    <property type="entry name" value="24-HYDROXYCHOLESTEROL 7-ALPHA-HYDROXYLASE"/>
    <property type="match status" value="1"/>
</dbReference>
<keyword evidence="5 6" id="KW-0408">Iron</keyword>
<dbReference type="InterPro" id="IPR002403">
    <property type="entry name" value="Cyt_P450_E_grp-IV"/>
</dbReference>
<sequence length="525" mass="57812">MDAVYMPGSGSTATKLAVTALSCALAWRLWRFTVQPRLLHPDEPKELPYWIPYVGHAASFFMGFNGAIEKGRNYFAPSRAPFAMTVAGQTIYIATSADDINTVWKTSKAISLNPITMDMYVWGGLSPRSRAAMFEPHPRAQYNERNARPLTPTQMTIELHHQQLHSGPGLDAFVEDKVVPGLFAGLALDDERCAAVRAREGKDVVVSLLDLTVELFIAQSTTSYFGPALLELAPDLVSSFMAWEYVNWKFLFQLPDVFARDMLAAKKAITDAFTGYYRLPRSERPGAVGFVTDLEDMLREVGLSEDEMGNFTLLHYWAVVGNVYKLAFWLTAHLVHNPTLLSQIRDEVLPAVQGHSVDERYLTEQCPKLDSLVGETLRLTVTSSLARVVMETCVVGGKTLRAGNKIMLPIKELHYDPSIWASTPSTLTPARFLAAPKLAKSASYRPWGGGHTLCPGRFLARRSVNAFIAILLSRYDVALDLDQAPALASATAPFPKSDGARPSPGVVPVGQGEDVRIRLSPRAQA</sequence>
<dbReference type="GO" id="GO:0016705">
    <property type="term" value="F:oxidoreductase activity, acting on paired donors, with incorporation or reduction of molecular oxygen"/>
    <property type="evidence" value="ECO:0007669"/>
    <property type="project" value="InterPro"/>
</dbReference>